<comment type="caution">
    <text evidence="1">The sequence shown here is derived from an EMBL/GenBank/DDBJ whole genome shotgun (WGS) entry which is preliminary data.</text>
</comment>
<proteinExistence type="predicted"/>
<dbReference type="NCBIfam" id="NF004798">
    <property type="entry name" value="PRK06147.1"/>
    <property type="match status" value="1"/>
</dbReference>
<evidence type="ECO:0000313" key="2">
    <source>
        <dbReference type="Proteomes" id="UP000524450"/>
    </source>
</evidence>
<dbReference type="EC" id="2.3.1.41" evidence="1"/>
<name>A0A840G253_9BURK</name>
<organism evidence="1 2">
    <name type="scientific">Variovorax guangxiensis</name>
    <dbReference type="NCBI Taxonomy" id="1775474"/>
    <lineage>
        <taxon>Bacteria</taxon>
        <taxon>Pseudomonadati</taxon>
        <taxon>Pseudomonadota</taxon>
        <taxon>Betaproteobacteria</taxon>
        <taxon>Burkholderiales</taxon>
        <taxon>Comamonadaceae</taxon>
        <taxon>Variovorax</taxon>
    </lineage>
</organism>
<sequence>MSPIAIVDAGLVTSVGLSAEATCAAIRASVTNPTETRFVGGDGKWLLAQQVPMPEPWRGRARLVEMASMAAAQVLAPRMQVASQALQAPLPLLLCVAEQDRPGRLEGLDDALFAELEVVLGVPLHPSLSGVVPQGRVGVALALAQAHRLMAAREASQVLIVAVDSLLVAATLDAYGAKDRLLGDANSNGFVPGEAAGALLVAAPAARHDWPIPQIACLGIGYGNEPASIDTDLPLRGEGLMQAMKGALDMAGLAMAQVGYRIATLNGEQYGFKEFDLATSRLLRGRHEFMDLWHPADCVGEVGAAQLAVCMAMALAAARKGFAPGDPVLIAASNDDGRRVAMVVSAQGDA</sequence>
<dbReference type="EMBL" id="JACIFZ010000004">
    <property type="protein sequence ID" value="MBB4222968.1"/>
    <property type="molecule type" value="Genomic_DNA"/>
</dbReference>
<keyword evidence="1" id="KW-0808">Transferase</keyword>
<dbReference type="RefSeq" id="WP_184639907.1">
    <property type="nucleotide sequence ID" value="NZ_JACIFZ010000004.1"/>
</dbReference>
<accession>A0A840G253</accession>
<dbReference type="Proteomes" id="UP000524450">
    <property type="component" value="Unassembled WGS sequence"/>
</dbReference>
<dbReference type="GO" id="GO:0004315">
    <property type="term" value="F:3-oxoacyl-[acyl-carrier-protein] synthase activity"/>
    <property type="evidence" value="ECO:0007669"/>
    <property type="project" value="UniProtKB-EC"/>
</dbReference>
<keyword evidence="1" id="KW-0012">Acyltransferase</keyword>
<dbReference type="AlphaFoldDB" id="A0A840G253"/>
<dbReference type="SUPFAM" id="SSF53901">
    <property type="entry name" value="Thiolase-like"/>
    <property type="match status" value="2"/>
</dbReference>
<gene>
    <name evidence="1" type="ORF">GGD71_003750</name>
</gene>
<dbReference type="Gene3D" id="3.40.47.10">
    <property type="match status" value="1"/>
</dbReference>
<evidence type="ECO:0000313" key="1">
    <source>
        <dbReference type="EMBL" id="MBB4222968.1"/>
    </source>
</evidence>
<protein>
    <submittedName>
        <fullName evidence="1">3-oxoacyl-[acyl-carrier-protein] synthase-1</fullName>
        <ecNumber evidence="1">2.3.1.41</ecNumber>
    </submittedName>
</protein>
<dbReference type="InterPro" id="IPR016039">
    <property type="entry name" value="Thiolase-like"/>
</dbReference>
<reference evidence="1 2" key="1">
    <citation type="submission" date="2020-08" db="EMBL/GenBank/DDBJ databases">
        <title>Genomic Encyclopedia of Type Strains, Phase IV (KMG-V): Genome sequencing to study the core and pangenomes of soil and plant-associated prokaryotes.</title>
        <authorList>
            <person name="Whitman W."/>
        </authorList>
    </citation>
    <scope>NUCLEOTIDE SEQUENCE [LARGE SCALE GENOMIC DNA]</scope>
    <source>
        <strain evidence="1 2">34/80</strain>
    </source>
</reference>